<organism evidence="1 2">
    <name type="scientific">Trapa incisa</name>
    <dbReference type="NCBI Taxonomy" id="236973"/>
    <lineage>
        <taxon>Eukaryota</taxon>
        <taxon>Viridiplantae</taxon>
        <taxon>Streptophyta</taxon>
        <taxon>Embryophyta</taxon>
        <taxon>Tracheophyta</taxon>
        <taxon>Spermatophyta</taxon>
        <taxon>Magnoliopsida</taxon>
        <taxon>eudicotyledons</taxon>
        <taxon>Gunneridae</taxon>
        <taxon>Pentapetalae</taxon>
        <taxon>rosids</taxon>
        <taxon>malvids</taxon>
        <taxon>Myrtales</taxon>
        <taxon>Lythraceae</taxon>
        <taxon>Trapa</taxon>
    </lineage>
</organism>
<dbReference type="AlphaFoldDB" id="A0AAN7JFE3"/>
<proteinExistence type="predicted"/>
<sequence length="107" mass="11726">MLEHVYGSFFVVGSCRRTSQGNRPLSAPILPKRLNHQRDWPLIFGLLVRQAVVVDGAGVTGGFGLFSRDSTDDGVQRCSEWPPPMLGRNGHLVGRISSLATHNKLDT</sequence>
<dbReference type="EMBL" id="JAXIOK010000024">
    <property type="protein sequence ID" value="KAK4740797.1"/>
    <property type="molecule type" value="Genomic_DNA"/>
</dbReference>
<accession>A0AAN7JFE3</accession>
<dbReference type="Proteomes" id="UP001345219">
    <property type="component" value="Chromosome 19"/>
</dbReference>
<name>A0AAN7JFE3_9MYRT</name>
<gene>
    <name evidence="1" type="ORF">SAY87_024385</name>
</gene>
<evidence type="ECO:0000313" key="2">
    <source>
        <dbReference type="Proteomes" id="UP001345219"/>
    </source>
</evidence>
<keyword evidence="2" id="KW-1185">Reference proteome</keyword>
<comment type="caution">
    <text evidence="1">The sequence shown here is derived from an EMBL/GenBank/DDBJ whole genome shotgun (WGS) entry which is preliminary data.</text>
</comment>
<reference evidence="1 2" key="1">
    <citation type="journal article" date="2023" name="Hortic Res">
        <title>Pangenome of water caltrop reveals structural variations and asymmetric subgenome divergence after allopolyploidization.</title>
        <authorList>
            <person name="Zhang X."/>
            <person name="Chen Y."/>
            <person name="Wang L."/>
            <person name="Yuan Y."/>
            <person name="Fang M."/>
            <person name="Shi L."/>
            <person name="Lu R."/>
            <person name="Comes H.P."/>
            <person name="Ma Y."/>
            <person name="Chen Y."/>
            <person name="Huang G."/>
            <person name="Zhou Y."/>
            <person name="Zheng Z."/>
            <person name="Qiu Y."/>
        </authorList>
    </citation>
    <scope>NUCLEOTIDE SEQUENCE [LARGE SCALE GENOMIC DNA]</scope>
    <source>
        <tissue evidence="1">Roots</tissue>
    </source>
</reference>
<evidence type="ECO:0000313" key="1">
    <source>
        <dbReference type="EMBL" id="KAK4740797.1"/>
    </source>
</evidence>
<protein>
    <submittedName>
        <fullName evidence="1">Uncharacterized protein</fullName>
    </submittedName>
</protein>